<dbReference type="Proteomes" id="UP000059542">
    <property type="component" value="Chromosome"/>
</dbReference>
<evidence type="ECO:0000313" key="1">
    <source>
        <dbReference type="EMBL" id="ALW85844.1"/>
    </source>
</evidence>
<proteinExistence type="predicted"/>
<dbReference type="PANTHER" id="PTHR43102:SF2">
    <property type="entry name" value="GAF DOMAIN-CONTAINING PROTEIN"/>
    <property type="match status" value="1"/>
</dbReference>
<dbReference type="AlphaFoldDB" id="A0A0U3SIC3"/>
<dbReference type="EMBL" id="CP013909">
    <property type="protein sequence ID" value="ALW85844.1"/>
    <property type="molecule type" value="Genomic_DNA"/>
</dbReference>
<accession>A0A0U3SIC3</accession>
<gene>
    <name evidence="1" type="ORF">AUC43_12520</name>
</gene>
<dbReference type="PANTHER" id="PTHR43102">
    <property type="entry name" value="SLR1143 PROTEIN"/>
    <property type="match status" value="1"/>
</dbReference>
<sequence>MEALQPYQVLGSPGQELFNDFVSVVAKLFDMPIALVSLVRAADVVFIGNAGLPEALVVNREDSMCSVAILNDGLTVFDDIVAEPCELVNPLVAQQMNLGFYAGQALRTPDGLAVGSLCVLDRQRRELSPAEGLLLKDLALVAQELLRLQAVRMADATLVAALRTRLDGPVQQTLTRLATLAELRQLAPPADTEEAQRYDDSRVDEARYLTQTIHRELLAAMAEVV</sequence>
<evidence type="ECO:0000313" key="2">
    <source>
        <dbReference type="Proteomes" id="UP000059542"/>
    </source>
</evidence>
<name>A0A0U3SIC3_9BACT</name>
<dbReference type="SUPFAM" id="SSF55781">
    <property type="entry name" value="GAF domain-like"/>
    <property type="match status" value="1"/>
</dbReference>
<reference evidence="1 2" key="1">
    <citation type="submission" date="2015-12" db="EMBL/GenBank/DDBJ databases">
        <authorList>
            <person name="Shamseldin A."/>
            <person name="Moawad H."/>
            <person name="Abd El-Rahim W.M."/>
            <person name="Sadowsky M.J."/>
        </authorList>
    </citation>
    <scope>NUCLEOTIDE SEQUENCE [LARGE SCALE GENOMIC DNA]</scope>
    <source>
        <strain evidence="1 2">DG5B</strain>
    </source>
</reference>
<evidence type="ECO:0008006" key="3">
    <source>
        <dbReference type="Google" id="ProtNLM"/>
    </source>
</evidence>
<keyword evidence="2" id="KW-1185">Reference proteome</keyword>
<dbReference type="STRING" id="1411621.AUC43_12520"/>
<organism evidence="1 2">
    <name type="scientific">Hymenobacter sedentarius</name>
    <dbReference type="NCBI Taxonomy" id="1411621"/>
    <lineage>
        <taxon>Bacteria</taxon>
        <taxon>Pseudomonadati</taxon>
        <taxon>Bacteroidota</taxon>
        <taxon>Cytophagia</taxon>
        <taxon>Cytophagales</taxon>
        <taxon>Hymenobacteraceae</taxon>
        <taxon>Hymenobacter</taxon>
    </lineage>
</organism>
<dbReference type="KEGG" id="hyg:AUC43_12520"/>
<protein>
    <recommendedName>
        <fullName evidence="3">GAF domain-containing protein</fullName>
    </recommendedName>
</protein>